<proteinExistence type="predicted"/>
<dbReference type="AlphaFoldDB" id="A0AAD9LPF1"/>
<organism evidence="1 2">
    <name type="scientific">Phytophthora citrophthora</name>
    <dbReference type="NCBI Taxonomy" id="4793"/>
    <lineage>
        <taxon>Eukaryota</taxon>
        <taxon>Sar</taxon>
        <taxon>Stramenopiles</taxon>
        <taxon>Oomycota</taxon>
        <taxon>Peronosporomycetes</taxon>
        <taxon>Peronosporales</taxon>
        <taxon>Peronosporaceae</taxon>
        <taxon>Phytophthora</taxon>
    </lineage>
</organism>
<keyword evidence="2" id="KW-1185">Reference proteome</keyword>
<sequence length="93" mass="10746">MVNWRLLPHGLEVEVTFEEEDTVAWQDIQTKGYGVAALEELPELLGMNGNGSVNTSKAKRRRLLSLPETYYLLVNGDLPVDEQLLDLWERFKW</sequence>
<evidence type="ECO:0000313" key="1">
    <source>
        <dbReference type="EMBL" id="KAK1944645.1"/>
    </source>
</evidence>
<name>A0AAD9LPF1_9STRA</name>
<comment type="caution">
    <text evidence="1">The sequence shown here is derived from an EMBL/GenBank/DDBJ whole genome shotgun (WGS) entry which is preliminary data.</text>
</comment>
<protein>
    <submittedName>
        <fullName evidence="1">Uncharacterized protein</fullName>
    </submittedName>
</protein>
<accession>A0AAD9LPF1</accession>
<reference evidence="1" key="1">
    <citation type="submission" date="2023-08" db="EMBL/GenBank/DDBJ databases">
        <title>Reference Genome Resource for the Citrus Pathogen Phytophthora citrophthora.</title>
        <authorList>
            <person name="Moller H."/>
            <person name="Coetzee B."/>
            <person name="Rose L.J."/>
            <person name="Van Niekerk J.M."/>
        </authorList>
    </citation>
    <scope>NUCLEOTIDE SEQUENCE</scope>
    <source>
        <strain evidence="1">STE-U-9442</strain>
    </source>
</reference>
<evidence type="ECO:0000313" key="2">
    <source>
        <dbReference type="Proteomes" id="UP001259832"/>
    </source>
</evidence>
<dbReference type="Proteomes" id="UP001259832">
    <property type="component" value="Unassembled WGS sequence"/>
</dbReference>
<gene>
    <name evidence="1" type="ORF">P3T76_004557</name>
</gene>
<dbReference type="EMBL" id="JASMQC010000006">
    <property type="protein sequence ID" value="KAK1944645.1"/>
    <property type="molecule type" value="Genomic_DNA"/>
</dbReference>